<evidence type="ECO:0000256" key="1">
    <source>
        <dbReference type="SAM" id="MobiDB-lite"/>
    </source>
</evidence>
<dbReference type="AlphaFoldDB" id="A0A5C3P9E3"/>
<feature type="region of interest" description="Disordered" evidence="1">
    <location>
        <begin position="122"/>
        <end position="157"/>
    </location>
</feature>
<gene>
    <name evidence="2" type="ORF">K466DRAFT_663853</name>
</gene>
<proteinExistence type="predicted"/>
<protein>
    <submittedName>
        <fullName evidence="2">Uncharacterized protein</fullName>
    </submittedName>
</protein>
<feature type="compositionally biased region" description="Basic and acidic residues" evidence="1">
    <location>
        <begin position="128"/>
        <end position="137"/>
    </location>
</feature>
<dbReference type="Proteomes" id="UP000308197">
    <property type="component" value="Unassembled WGS sequence"/>
</dbReference>
<keyword evidence="3" id="KW-1185">Reference proteome</keyword>
<name>A0A5C3P9E3_9APHY</name>
<evidence type="ECO:0000313" key="2">
    <source>
        <dbReference type="EMBL" id="TFK86305.1"/>
    </source>
</evidence>
<accession>A0A5C3P9E3</accession>
<organism evidence="2 3">
    <name type="scientific">Polyporus arcularius HHB13444</name>
    <dbReference type="NCBI Taxonomy" id="1314778"/>
    <lineage>
        <taxon>Eukaryota</taxon>
        <taxon>Fungi</taxon>
        <taxon>Dikarya</taxon>
        <taxon>Basidiomycota</taxon>
        <taxon>Agaricomycotina</taxon>
        <taxon>Agaricomycetes</taxon>
        <taxon>Polyporales</taxon>
        <taxon>Polyporaceae</taxon>
        <taxon>Polyporus</taxon>
    </lineage>
</organism>
<dbReference type="EMBL" id="ML211205">
    <property type="protein sequence ID" value="TFK86305.1"/>
    <property type="molecule type" value="Genomic_DNA"/>
</dbReference>
<evidence type="ECO:0000313" key="3">
    <source>
        <dbReference type="Proteomes" id="UP000308197"/>
    </source>
</evidence>
<reference evidence="2 3" key="1">
    <citation type="journal article" date="2019" name="Nat. Ecol. Evol.">
        <title>Megaphylogeny resolves global patterns of mushroom evolution.</title>
        <authorList>
            <person name="Varga T."/>
            <person name="Krizsan K."/>
            <person name="Foldi C."/>
            <person name="Dima B."/>
            <person name="Sanchez-Garcia M."/>
            <person name="Sanchez-Ramirez S."/>
            <person name="Szollosi G.J."/>
            <person name="Szarkandi J.G."/>
            <person name="Papp V."/>
            <person name="Albert L."/>
            <person name="Andreopoulos W."/>
            <person name="Angelini C."/>
            <person name="Antonin V."/>
            <person name="Barry K.W."/>
            <person name="Bougher N.L."/>
            <person name="Buchanan P."/>
            <person name="Buyck B."/>
            <person name="Bense V."/>
            <person name="Catcheside P."/>
            <person name="Chovatia M."/>
            <person name="Cooper J."/>
            <person name="Damon W."/>
            <person name="Desjardin D."/>
            <person name="Finy P."/>
            <person name="Geml J."/>
            <person name="Haridas S."/>
            <person name="Hughes K."/>
            <person name="Justo A."/>
            <person name="Karasinski D."/>
            <person name="Kautmanova I."/>
            <person name="Kiss B."/>
            <person name="Kocsube S."/>
            <person name="Kotiranta H."/>
            <person name="LaButti K.M."/>
            <person name="Lechner B.E."/>
            <person name="Liimatainen K."/>
            <person name="Lipzen A."/>
            <person name="Lukacs Z."/>
            <person name="Mihaltcheva S."/>
            <person name="Morgado L.N."/>
            <person name="Niskanen T."/>
            <person name="Noordeloos M.E."/>
            <person name="Ohm R.A."/>
            <person name="Ortiz-Santana B."/>
            <person name="Ovrebo C."/>
            <person name="Racz N."/>
            <person name="Riley R."/>
            <person name="Savchenko A."/>
            <person name="Shiryaev A."/>
            <person name="Soop K."/>
            <person name="Spirin V."/>
            <person name="Szebenyi C."/>
            <person name="Tomsovsky M."/>
            <person name="Tulloss R.E."/>
            <person name="Uehling J."/>
            <person name="Grigoriev I.V."/>
            <person name="Vagvolgyi C."/>
            <person name="Papp T."/>
            <person name="Martin F.M."/>
            <person name="Miettinen O."/>
            <person name="Hibbett D.S."/>
            <person name="Nagy L.G."/>
        </authorList>
    </citation>
    <scope>NUCLEOTIDE SEQUENCE [LARGE SCALE GENOMIC DNA]</scope>
    <source>
        <strain evidence="2 3">HHB13444</strain>
    </source>
</reference>
<dbReference type="InParanoid" id="A0A5C3P9E3"/>
<feature type="region of interest" description="Disordered" evidence="1">
    <location>
        <begin position="51"/>
        <end position="107"/>
    </location>
</feature>
<sequence>MNTGAREDFFSAVGDSVVEDPKYMDPLSRAKHPVANVRKAIRNFYVNRTQAQKHGCTGKRKANKNDRLDTHRKKRKVAEGPEARTTPTVAEHASEDEESVETNLPGHDASANEVTRYVGDPDEAIDVDGERAGKGKPDAGAIKGSLEGPGPLQEDEGSELSLEGRIMQAVEARLAAAQGQIEEHVMHALEIRFERDVLPALQSRIETHVREHILPRLEDRLFKDVEVHVSKDVSTATPPPQEDTRVEA</sequence>